<protein>
    <recommendedName>
        <fullName evidence="4">HTH araC/xylS-type domain-containing protein</fullName>
    </recommendedName>
</protein>
<proteinExistence type="predicted"/>
<dbReference type="Gene3D" id="1.10.10.60">
    <property type="entry name" value="Homeodomain-like"/>
    <property type="match status" value="1"/>
</dbReference>
<keyword evidence="1" id="KW-0805">Transcription regulation</keyword>
<dbReference type="InterPro" id="IPR018062">
    <property type="entry name" value="HTH_AraC-typ_CS"/>
</dbReference>
<dbReference type="PROSITE" id="PS01124">
    <property type="entry name" value="HTH_ARAC_FAMILY_2"/>
    <property type="match status" value="1"/>
</dbReference>
<dbReference type="AlphaFoldDB" id="A0A917MZZ7"/>
<dbReference type="InterPro" id="IPR018060">
    <property type="entry name" value="HTH_AraC"/>
</dbReference>
<dbReference type="InterPro" id="IPR009057">
    <property type="entry name" value="Homeodomain-like_sf"/>
</dbReference>
<evidence type="ECO:0000313" key="6">
    <source>
        <dbReference type="Proteomes" id="UP000627292"/>
    </source>
</evidence>
<dbReference type="SUPFAM" id="SSF46689">
    <property type="entry name" value="Homeodomain-like"/>
    <property type="match status" value="2"/>
</dbReference>
<evidence type="ECO:0000256" key="2">
    <source>
        <dbReference type="ARBA" id="ARBA00023125"/>
    </source>
</evidence>
<name>A0A917MZZ7_9BACT</name>
<reference evidence="5" key="1">
    <citation type="journal article" date="2014" name="Int. J. Syst. Evol. Microbiol.">
        <title>Complete genome sequence of Corynebacterium casei LMG S-19264T (=DSM 44701T), isolated from a smear-ripened cheese.</title>
        <authorList>
            <consortium name="US DOE Joint Genome Institute (JGI-PGF)"/>
            <person name="Walter F."/>
            <person name="Albersmeier A."/>
            <person name="Kalinowski J."/>
            <person name="Ruckert C."/>
        </authorList>
    </citation>
    <scope>NUCLEOTIDE SEQUENCE</scope>
    <source>
        <strain evidence="5">CGMCC 1.15290</strain>
    </source>
</reference>
<dbReference type="EMBL" id="BMIB01000004">
    <property type="protein sequence ID" value="GGH77834.1"/>
    <property type="molecule type" value="Genomic_DNA"/>
</dbReference>
<keyword evidence="6" id="KW-1185">Reference proteome</keyword>
<accession>A0A917MZZ7</accession>
<evidence type="ECO:0000256" key="3">
    <source>
        <dbReference type="ARBA" id="ARBA00023163"/>
    </source>
</evidence>
<dbReference type="SMART" id="SM00342">
    <property type="entry name" value="HTH_ARAC"/>
    <property type="match status" value="1"/>
</dbReference>
<dbReference type="PANTHER" id="PTHR47893">
    <property type="entry name" value="REGULATORY PROTEIN PCHR"/>
    <property type="match status" value="1"/>
</dbReference>
<evidence type="ECO:0000256" key="1">
    <source>
        <dbReference type="ARBA" id="ARBA00023015"/>
    </source>
</evidence>
<evidence type="ECO:0000313" key="5">
    <source>
        <dbReference type="EMBL" id="GGH77834.1"/>
    </source>
</evidence>
<dbReference type="Pfam" id="PF12833">
    <property type="entry name" value="HTH_18"/>
    <property type="match status" value="1"/>
</dbReference>
<dbReference type="PROSITE" id="PS00041">
    <property type="entry name" value="HTH_ARAC_FAMILY_1"/>
    <property type="match status" value="1"/>
</dbReference>
<evidence type="ECO:0000259" key="4">
    <source>
        <dbReference type="PROSITE" id="PS01124"/>
    </source>
</evidence>
<keyword evidence="2" id="KW-0238">DNA-binding</keyword>
<dbReference type="PRINTS" id="PR00032">
    <property type="entry name" value="HTHARAC"/>
</dbReference>
<dbReference type="PANTHER" id="PTHR47893:SF1">
    <property type="entry name" value="REGULATORY PROTEIN PCHR"/>
    <property type="match status" value="1"/>
</dbReference>
<dbReference type="Proteomes" id="UP000627292">
    <property type="component" value="Unassembled WGS sequence"/>
</dbReference>
<gene>
    <name evidence="5" type="ORF">GCM10011379_44780</name>
</gene>
<dbReference type="InterPro" id="IPR020449">
    <property type="entry name" value="Tscrpt_reg_AraC-type_HTH"/>
</dbReference>
<reference evidence="5" key="2">
    <citation type="submission" date="2020-09" db="EMBL/GenBank/DDBJ databases">
        <authorList>
            <person name="Sun Q."/>
            <person name="Zhou Y."/>
        </authorList>
    </citation>
    <scope>NUCLEOTIDE SEQUENCE</scope>
    <source>
        <strain evidence="5">CGMCC 1.15290</strain>
    </source>
</reference>
<organism evidence="5 6">
    <name type="scientific">Filimonas zeae</name>
    <dbReference type="NCBI Taxonomy" id="1737353"/>
    <lineage>
        <taxon>Bacteria</taxon>
        <taxon>Pseudomonadati</taxon>
        <taxon>Bacteroidota</taxon>
        <taxon>Chitinophagia</taxon>
        <taxon>Chitinophagales</taxon>
        <taxon>Chitinophagaceae</taxon>
        <taxon>Filimonas</taxon>
    </lineage>
</organism>
<sequence length="112" mass="12892">MHRIKEYLLDHITDSISIRQLSLLFTINEYQLKKDFKSVFGTSIHNFVILQRIDSARELLLKGQLSIEEIACATGFYDRSHFSKKFKSITGLTPSGYTKSIQAENQYSKKTA</sequence>
<keyword evidence="3" id="KW-0804">Transcription</keyword>
<dbReference type="GO" id="GO:0043565">
    <property type="term" value="F:sequence-specific DNA binding"/>
    <property type="evidence" value="ECO:0007669"/>
    <property type="project" value="InterPro"/>
</dbReference>
<dbReference type="InterPro" id="IPR053142">
    <property type="entry name" value="PchR_regulatory_protein"/>
</dbReference>
<feature type="domain" description="HTH araC/xylS-type" evidence="4">
    <location>
        <begin position="2"/>
        <end position="100"/>
    </location>
</feature>
<comment type="caution">
    <text evidence="5">The sequence shown here is derived from an EMBL/GenBank/DDBJ whole genome shotgun (WGS) entry which is preliminary data.</text>
</comment>
<dbReference type="GO" id="GO:0003700">
    <property type="term" value="F:DNA-binding transcription factor activity"/>
    <property type="evidence" value="ECO:0007669"/>
    <property type="project" value="InterPro"/>
</dbReference>